<gene>
    <name evidence="1" type="ORF">QJS10_CPA10g00687</name>
</gene>
<accession>A0AAV9DY53</accession>
<organism evidence="1 2">
    <name type="scientific">Acorus calamus</name>
    <name type="common">Sweet flag</name>
    <dbReference type="NCBI Taxonomy" id="4465"/>
    <lineage>
        <taxon>Eukaryota</taxon>
        <taxon>Viridiplantae</taxon>
        <taxon>Streptophyta</taxon>
        <taxon>Embryophyta</taxon>
        <taxon>Tracheophyta</taxon>
        <taxon>Spermatophyta</taxon>
        <taxon>Magnoliopsida</taxon>
        <taxon>Liliopsida</taxon>
        <taxon>Acoraceae</taxon>
        <taxon>Acorus</taxon>
    </lineage>
</organism>
<sequence>MSVSRLWKLCGRQVYVENIWEMVVQFIKDWGLCCAGANWVSFQGGVLVIEE</sequence>
<evidence type="ECO:0000313" key="2">
    <source>
        <dbReference type="Proteomes" id="UP001180020"/>
    </source>
</evidence>
<comment type="caution">
    <text evidence="1">The sequence shown here is derived from an EMBL/GenBank/DDBJ whole genome shotgun (WGS) entry which is preliminary data.</text>
</comment>
<reference evidence="1" key="2">
    <citation type="submission" date="2023-06" db="EMBL/GenBank/DDBJ databases">
        <authorList>
            <person name="Ma L."/>
            <person name="Liu K.-W."/>
            <person name="Li Z."/>
            <person name="Hsiao Y.-Y."/>
            <person name="Qi Y."/>
            <person name="Fu T."/>
            <person name="Tang G."/>
            <person name="Zhang D."/>
            <person name="Sun W.-H."/>
            <person name="Liu D.-K."/>
            <person name="Li Y."/>
            <person name="Chen G.-Z."/>
            <person name="Liu X.-D."/>
            <person name="Liao X.-Y."/>
            <person name="Jiang Y.-T."/>
            <person name="Yu X."/>
            <person name="Hao Y."/>
            <person name="Huang J."/>
            <person name="Zhao X.-W."/>
            <person name="Ke S."/>
            <person name="Chen Y.-Y."/>
            <person name="Wu W.-L."/>
            <person name="Hsu J.-L."/>
            <person name="Lin Y.-F."/>
            <person name="Huang M.-D."/>
            <person name="Li C.-Y."/>
            <person name="Huang L."/>
            <person name="Wang Z.-W."/>
            <person name="Zhao X."/>
            <person name="Zhong W.-Y."/>
            <person name="Peng D.-H."/>
            <person name="Ahmad S."/>
            <person name="Lan S."/>
            <person name="Zhang J.-S."/>
            <person name="Tsai W.-C."/>
            <person name="Van De Peer Y."/>
            <person name="Liu Z.-J."/>
        </authorList>
    </citation>
    <scope>NUCLEOTIDE SEQUENCE</scope>
    <source>
        <strain evidence="1">CP</strain>
        <tissue evidence="1">Leaves</tissue>
    </source>
</reference>
<keyword evidence="2" id="KW-1185">Reference proteome</keyword>
<reference evidence="1" key="1">
    <citation type="journal article" date="2023" name="Nat. Commun.">
        <title>Diploid and tetraploid genomes of Acorus and the evolution of monocots.</title>
        <authorList>
            <person name="Ma L."/>
            <person name="Liu K.W."/>
            <person name="Li Z."/>
            <person name="Hsiao Y.Y."/>
            <person name="Qi Y."/>
            <person name="Fu T."/>
            <person name="Tang G.D."/>
            <person name="Zhang D."/>
            <person name="Sun W.H."/>
            <person name="Liu D.K."/>
            <person name="Li Y."/>
            <person name="Chen G.Z."/>
            <person name="Liu X.D."/>
            <person name="Liao X.Y."/>
            <person name="Jiang Y.T."/>
            <person name="Yu X."/>
            <person name="Hao Y."/>
            <person name="Huang J."/>
            <person name="Zhao X.W."/>
            <person name="Ke S."/>
            <person name="Chen Y.Y."/>
            <person name="Wu W.L."/>
            <person name="Hsu J.L."/>
            <person name="Lin Y.F."/>
            <person name="Huang M.D."/>
            <person name="Li C.Y."/>
            <person name="Huang L."/>
            <person name="Wang Z.W."/>
            <person name="Zhao X."/>
            <person name="Zhong W.Y."/>
            <person name="Peng D.H."/>
            <person name="Ahmad S."/>
            <person name="Lan S."/>
            <person name="Zhang J.S."/>
            <person name="Tsai W.C."/>
            <person name="Van de Peer Y."/>
            <person name="Liu Z.J."/>
        </authorList>
    </citation>
    <scope>NUCLEOTIDE SEQUENCE</scope>
    <source>
        <strain evidence="1">CP</strain>
    </source>
</reference>
<dbReference type="EMBL" id="JAUJYO010000010">
    <property type="protein sequence ID" value="KAK1305595.1"/>
    <property type="molecule type" value="Genomic_DNA"/>
</dbReference>
<protein>
    <submittedName>
        <fullName evidence="1">Uncharacterized protein</fullName>
    </submittedName>
</protein>
<dbReference type="Proteomes" id="UP001180020">
    <property type="component" value="Unassembled WGS sequence"/>
</dbReference>
<proteinExistence type="predicted"/>
<evidence type="ECO:0000313" key="1">
    <source>
        <dbReference type="EMBL" id="KAK1305595.1"/>
    </source>
</evidence>
<name>A0AAV9DY53_ACOCL</name>
<dbReference type="AlphaFoldDB" id="A0AAV9DY53"/>